<evidence type="ECO:0000256" key="1">
    <source>
        <dbReference type="PROSITE-ProRule" id="PRU00325"/>
    </source>
</evidence>
<keyword evidence="1" id="KW-0862">Zinc</keyword>
<dbReference type="PROSITE" id="PS50966">
    <property type="entry name" value="ZF_SWIM"/>
    <property type="match status" value="1"/>
</dbReference>
<dbReference type="AlphaFoldDB" id="A0A6P2CTN8"/>
<dbReference type="Pfam" id="PF04434">
    <property type="entry name" value="SWIM"/>
    <property type="match status" value="1"/>
</dbReference>
<dbReference type="GO" id="GO:0008270">
    <property type="term" value="F:zinc ion binding"/>
    <property type="evidence" value="ECO:0007669"/>
    <property type="project" value="UniProtKB-KW"/>
</dbReference>
<reference evidence="3 4" key="1">
    <citation type="submission" date="2019-05" db="EMBL/GenBank/DDBJ databases">
        <authorList>
            <consortium name="Science for Life Laboratories"/>
        </authorList>
    </citation>
    <scope>NUCLEOTIDE SEQUENCE [LARGE SCALE GENOMIC DNA]</scope>
    <source>
        <strain evidence="3">Soil9</strain>
    </source>
</reference>
<keyword evidence="4" id="KW-1185">Reference proteome</keyword>
<accession>A0A6P2CTN8</accession>
<keyword evidence="1" id="KW-0479">Metal-binding</keyword>
<feature type="domain" description="SWIM-type" evidence="2">
    <location>
        <begin position="63"/>
        <end position="99"/>
    </location>
</feature>
<name>A0A6P2CTN8_9BACT</name>
<dbReference type="InterPro" id="IPR014338">
    <property type="entry name" value="CHP02996_rpt-companion-dom"/>
</dbReference>
<gene>
    <name evidence="3" type="ORF">SOIL9_53950</name>
</gene>
<dbReference type="Gene3D" id="3.80.10.10">
    <property type="entry name" value="Ribonuclease Inhibitor"/>
    <property type="match status" value="1"/>
</dbReference>
<dbReference type="EMBL" id="LR593886">
    <property type="protein sequence ID" value="VTR92319.1"/>
    <property type="molecule type" value="Genomic_DNA"/>
</dbReference>
<dbReference type="NCBIfam" id="TIGR02996">
    <property type="entry name" value="rpt_mate_G_obs"/>
    <property type="match status" value="1"/>
</dbReference>
<dbReference type="InterPro" id="IPR007527">
    <property type="entry name" value="Znf_SWIM"/>
</dbReference>
<keyword evidence="1" id="KW-0863">Zinc-finger</keyword>
<dbReference type="SUPFAM" id="SSF52047">
    <property type="entry name" value="RNI-like"/>
    <property type="match status" value="1"/>
</dbReference>
<evidence type="ECO:0000313" key="3">
    <source>
        <dbReference type="EMBL" id="VTR92319.1"/>
    </source>
</evidence>
<organism evidence="3 4">
    <name type="scientific">Gemmata massiliana</name>
    <dbReference type="NCBI Taxonomy" id="1210884"/>
    <lineage>
        <taxon>Bacteria</taxon>
        <taxon>Pseudomonadati</taxon>
        <taxon>Planctomycetota</taxon>
        <taxon>Planctomycetia</taxon>
        <taxon>Gemmatales</taxon>
        <taxon>Gemmataceae</taxon>
        <taxon>Gemmata</taxon>
    </lineage>
</organism>
<dbReference type="Proteomes" id="UP000464178">
    <property type="component" value="Chromosome"/>
</dbReference>
<dbReference type="KEGG" id="gms:SOIL9_53950"/>
<dbReference type="InterPro" id="IPR032675">
    <property type="entry name" value="LRR_dom_sf"/>
</dbReference>
<evidence type="ECO:0000259" key="2">
    <source>
        <dbReference type="PROSITE" id="PS50966"/>
    </source>
</evidence>
<sequence length="623" mass="67691">MARKKPKPPDNPWDETYIESLAFHKDYVKEARKVLNKGGFGAVQSRADGRGWWVECKGMTGTYQVSVRPDSERGFVAECSCPSNKKPCKHSIALLLYLAAHPEERIEPTVASTARSFDLDALIRAVFASPREDTPRLILADCVQELGQPARAALIRLQCERAQIGIGGAQVEALEAEEARLMPIVREEMGPIPDSMRASFERGFVTLVAADGWWRRDLGSYPARFPELFRDGWIETFCVRNAYDLPPWLIGLFQQVRLADFSGADMGDRELVALASDLQPGRDGARLQSVLVPTQFAGRYRELTAAAGGVTSGTQTTTGLVSTYHGRDVGSSRRYENLNPAQFELLSRAGHFRGAHSLNLVGGIGDEGITTLLATPGLGDLAHLEFTKPEISANGLKELASSPLADRLRWLGVQGSAVGTAGADALCGATWGQLTKLSLGANNLTDASSASLAAGRFPALGFLDLRDNMITRAGAAVLLRANQLARVATWELAGNPVAVEARIPLVLGAEYRAHLTVNFDDTKIERSHTTDKPDELHLRVTGTHERMPGLFLEWAGCARSVVSLVLAQLRFDAAEMERLATALTAHPLCEIHFGANELRNEAVAGARGAARRDETGRARPQRQ</sequence>
<proteinExistence type="predicted"/>
<protein>
    <recommendedName>
        <fullName evidence="2">SWIM-type domain-containing protein</fullName>
    </recommendedName>
</protein>
<evidence type="ECO:0000313" key="4">
    <source>
        <dbReference type="Proteomes" id="UP000464178"/>
    </source>
</evidence>
<dbReference type="RefSeq" id="WP_162667209.1">
    <property type="nucleotide sequence ID" value="NZ_LR593886.1"/>
</dbReference>